<dbReference type="GO" id="GO:0005576">
    <property type="term" value="C:extracellular region"/>
    <property type="evidence" value="ECO:0007669"/>
    <property type="project" value="UniProtKB-SubCell"/>
</dbReference>
<reference evidence="8" key="1">
    <citation type="journal article" date="2020" name="mSystems">
        <title>Genome- and Community-Level Interaction Insights into Carbon Utilization and Element Cycling Functions of Hydrothermarchaeota in Hydrothermal Sediment.</title>
        <authorList>
            <person name="Zhou Z."/>
            <person name="Liu Y."/>
            <person name="Xu W."/>
            <person name="Pan J."/>
            <person name="Luo Z.H."/>
            <person name="Li M."/>
        </authorList>
    </citation>
    <scope>NUCLEOTIDE SEQUENCE</scope>
    <source>
        <strain evidence="8">SpSt-997</strain>
    </source>
</reference>
<gene>
    <name evidence="8" type="ORF">ENY07_09695</name>
</gene>
<dbReference type="Pfam" id="PF13091">
    <property type="entry name" value="PLDc_2"/>
    <property type="match status" value="2"/>
</dbReference>
<feature type="signal peptide" evidence="6">
    <location>
        <begin position="1"/>
        <end position="38"/>
    </location>
</feature>
<protein>
    <recommendedName>
        <fullName evidence="3">Phospholipase D</fullName>
    </recommendedName>
    <alternativeName>
        <fullName evidence="5">Choline phosphatase</fullName>
    </alternativeName>
</protein>
<dbReference type="CDD" id="cd09110">
    <property type="entry name" value="PLDc_CLS_1"/>
    <property type="match status" value="1"/>
</dbReference>
<dbReference type="Gene3D" id="3.30.870.10">
    <property type="entry name" value="Endonuclease Chain A"/>
    <property type="match status" value="2"/>
</dbReference>
<evidence type="ECO:0000256" key="4">
    <source>
        <dbReference type="ARBA" id="ARBA00022525"/>
    </source>
</evidence>
<accession>A0A8J4HBW1</accession>
<feature type="domain" description="PLD phosphodiesterase" evidence="7">
    <location>
        <begin position="171"/>
        <end position="198"/>
    </location>
</feature>
<dbReference type="SMART" id="SM00155">
    <property type="entry name" value="PLDc"/>
    <property type="match status" value="2"/>
</dbReference>
<evidence type="ECO:0000313" key="8">
    <source>
        <dbReference type="EMBL" id="HGC43473.1"/>
    </source>
</evidence>
<dbReference type="InterPro" id="IPR025202">
    <property type="entry name" value="PLD-like_dom"/>
</dbReference>
<evidence type="ECO:0000259" key="7">
    <source>
        <dbReference type="PROSITE" id="PS50035"/>
    </source>
</evidence>
<dbReference type="PANTHER" id="PTHR21248:SF22">
    <property type="entry name" value="PHOSPHOLIPASE D"/>
    <property type="match status" value="1"/>
</dbReference>
<evidence type="ECO:0000256" key="6">
    <source>
        <dbReference type="SAM" id="SignalP"/>
    </source>
</evidence>
<organism evidence="8">
    <name type="scientific">Acidicaldus sp</name>
    <dbReference type="NCBI Taxonomy" id="1872105"/>
    <lineage>
        <taxon>Bacteria</taxon>
        <taxon>Pseudomonadati</taxon>
        <taxon>Pseudomonadota</taxon>
        <taxon>Alphaproteobacteria</taxon>
        <taxon>Acetobacterales</taxon>
        <taxon>Acetobacteraceae</taxon>
        <taxon>Acidicaldus</taxon>
    </lineage>
</organism>
<keyword evidence="4" id="KW-0964">Secreted</keyword>
<comment type="subcellular location">
    <subcellularLocation>
        <location evidence="2">Secreted</location>
    </subcellularLocation>
</comment>
<feature type="chain" id="PRO_5035255205" description="Phospholipase D" evidence="6">
    <location>
        <begin position="39"/>
        <end position="438"/>
    </location>
</feature>
<dbReference type="AlphaFoldDB" id="A0A8J4HBW1"/>
<evidence type="ECO:0000256" key="2">
    <source>
        <dbReference type="ARBA" id="ARBA00004613"/>
    </source>
</evidence>
<evidence type="ECO:0000256" key="1">
    <source>
        <dbReference type="ARBA" id="ARBA00003145"/>
    </source>
</evidence>
<dbReference type="PROSITE" id="PS50035">
    <property type="entry name" value="PLD"/>
    <property type="match status" value="2"/>
</dbReference>
<dbReference type="SUPFAM" id="SSF56024">
    <property type="entry name" value="Phospholipase D/nuclease"/>
    <property type="match status" value="2"/>
</dbReference>
<evidence type="ECO:0000256" key="5">
    <source>
        <dbReference type="ARBA" id="ARBA00029594"/>
    </source>
</evidence>
<feature type="domain" description="PLD phosphodiesterase" evidence="7">
    <location>
        <begin position="351"/>
        <end position="378"/>
    </location>
</feature>
<dbReference type="EMBL" id="DTQM01000188">
    <property type="protein sequence ID" value="HGC43473.1"/>
    <property type="molecule type" value="Genomic_DNA"/>
</dbReference>
<comment type="function">
    <text evidence="1">Could be a virulence factor.</text>
</comment>
<comment type="caution">
    <text evidence="8">The sequence shown here is derived from an EMBL/GenBank/DDBJ whole genome shotgun (WGS) entry which is preliminary data.</text>
</comment>
<name>A0A8J4HBW1_9PROT</name>
<evidence type="ECO:0000256" key="3">
    <source>
        <dbReference type="ARBA" id="ARBA00018392"/>
    </source>
</evidence>
<dbReference type="PROSITE" id="PS51257">
    <property type="entry name" value="PROKAR_LIPOPROTEIN"/>
    <property type="match status" value="1"/>
</dbReference>
<dbReference type="GO" id="GO:0008808">
    <property type="term" value="F:cardiolipin synthase activity"/>
    <property type="evidence" value="ECO:0007669"/>
    <property type="project" value="TreeGrafter"/>
</dbReference>
<keyword evidence="6" id="KW-0732">Signal</keyword>
<dbReference type="GO" id="GO:0016020">
    <property type="term" value="C:membrane"/>
    <property type="evidence" value="ECO:0007669"/>
    <property type="project" value="TreeGrafter"/>
</dbReference>
<dbReference type="PANTHER" id="PTHR21248">
    <property type="entry name" value="CARDIOLIPIN SYNTHASE"/>
    <property type="match status" value="1"/>
</dbReference>
<dbReference type="CDD" id="cd09159">
    <property type="entry name" value="PLDc_ybhO_like_2"/>
    <property type="match status" value="1"/>
</dbReference>
<proteinExistence type="predicted"/>
<dbReference type="InterPro" id="IPR001736">
    <property type="entry name" value="PLipase_D/transphosphatidylase"/>
</dbReference>
<dbReference type="GO" id="GO:0032049">
    <property type="term" value="P:cardiolipin biosynthetic process"/>
    <property type="evidence" value="ECO:0007669"/>
    <property type="project" value="UniProtKB-ARBA"/>
</dbReference>
<sequence>MAAPREKLVMPRRSARRHRASFLVLLLLAGCASLPAVDGDIATAARSADPQGTLDLMRRQEERIVHAPFIGGNDVRLLANGQATYAAIAAAIAGAERRIDMETYEFDPVEGARFGDLLLARRAAGVEVNLVFDSFGSLTTPNALIERLRQGGVHVLEYNPMRFSLRVPFDPNRRDHRKLLVVDNAIVVTGGVNINQVYDNRRNHDDTPDGMVWRDTDVRIAGPAAIEFEHLFERTWRGQNGPPLPPLPPAPAEKPGGALVQAVGGAPVDGHPLIYRTLIVMISLARQSIHLTTGFFSPTPDLERALIAAARRGVDIAIVVPAHSTSNTVIDAGRAHYERLLKAGVQIYEREGVVLHAKTAVIDGAWSSVGSANLDWRSVIYNNEINAVILDRTFARALEALFADDVAHSRRIDPATWSARPLFERVKEHAAHLAEFLL</sequence>